<dbReference type="SUPFAM" id="SSF52799">
    <property type="entry name" value="(Phosphotyrosine protein) phosphatases II"/>
    <property type="match status" value="1"/>
</dbReference>
<dbReference type="AlphaFoldDB" id="G6EDA8"/>
<dbReference type="Gene3D" id="3.90.190.10">
    <property type="entry name" value="Protein tyrosine phosphatase superfamily"/>
    <property type="match status" value="1"/>
</dbReference>
<comment type="similarity">
    <text evidence="1">Belongs to the protein-tyrosine phosphatase family.</text>
</comment>
<dbReference type="GO" id="GO:0004721">
    <property type="term" value="F:phosphoprotein phosphatase activity"/>
    <property type="evidence" value="ECO:0007669"/>
    <property type="project" value="InterPro"/>
</dbReference>
<dbReference type="InterPro" id="IPR016130">
    <property type="entry name" value="Tyr_Pase_AS"/>
</dbReference>
<organism evidence="2 3">
    <name type="scientific">Novosphingobium pentaromativorans US6-1</name>
    <dbReference type="NCBI Taxonomy" id="1088721"/>
    <lineage>
        <taxon>Bacteria</taxon>
        <taxon>Pseudomonadati</taxon>
        <taxon>Pseudomonadota</taxon>
        <taxon>Alphaproteobacteria</taxon>
        <taxon>Sphingomonadales</taxon>
        <taxon>Sphingomonadaceae</taxon>
        <taxon>Novosphingobium</taxon>
    </lineage>
</organism>
<evidence type="ECO:0000256" key="1">
    <source>
        <dbReference type="ARBA" id="ARBA00009580"/>
    </source>
</evidence>
<dbReference type="InterPro" id="IPR026893">
    <property type="entry name" value="Tyr/Ser_Pase_IphP-type"/>
</dbReference>
<dbReference type="PANTHER" id="PTHR31126:SF1">
    <property type="entry name" value="TYROSINE SPECIFIC PROTEIN PHOSPHATASES DOMAIN-CONTAINING PROTEIN"/>
    <property type="match status" value="1"/>
</dbReference>
<comment type="caution">
    <text evidence="2">The sequence shown here is derived from an EMBL/GenBank/DDBJ whole genome shotgun (WGS) entry which is preliminary data.</text>
</comment>
<dbReference type="eggNOG" id="COG2365">
    <property type="taxonomic scope" value="Bacteria"/>
</dbReference>
<dbReference type="RefSeq" id="WP_007013244.1">
    <property type="nucleotide sequence ID" value="NZ_AGFM01000033.1"/>
</dbReference>
<protein>
    <recommendedName>
        <fullName evidence="4">Protein tyrosine/serine phosphatase</fullName>
    </recommendedName>
</protein>
<dbReference type="PANTHER" id="PTHR31126">
    <property type="entry name" value="TYROSINE-PROTEIN PHOSPHATASE"/>
    <property type="match status" value="1"/>
</dbReference>
<reference evidence="2 3" key="1">
    <citation type="journal article" date="2012" name="J. Bacteriol.">
        <title>Genome sequence of benzo(a)pyrene-degrading bacterium Novosphingobium pentaromativorans US6-1.</title>
        <authorList>
            <person name="Luo Y.R."/>
            <person name="Kang S.G."/>
            <person name="Kim S.J."/>
            <person name="Kim M.R."/>
            <person name="Li N."/>
            <person name="Lee J.H."/>
            <person name="Kwon K.K."/>
        </authorList>
    </citation>
    <scope>NUCLEOTIDE SEQUENCE [LARGE SCALE GENOMIC DNA]</scope>
    <source>
        <strain evidence="2 3">US6-1</strain>
    </source>
</reference>
<gene>
    <name evidence="2" type="ORF">NSU_2329</name>
</gene>
<accession>G6EDA8</accession>
<evidence type="ECO:0000313" key="3">
    <source>
        <dbReference type="Proteomes" id="UP000004030"/>
    </source>
</evidence>
<dbReference type="InterPro" id="IPR029021">
    <property type="entry name" value="Prot-tyrosine_phosphatase-like"/>
</dbReference>
<evidence type="ECO:0000313" key="2">
    <source>
        <dbReference type="EMBL" id="EHJ60707.1"/>
    </source>
</evidence>
<dbReference type="KEGG" id="npn:JI59_08445"/>
<dbReference type="PROSITE" id="PS00383">
    <property type="entry name" value="TYR_PHOSPHATASE_1"/>
    <property type="match status" value="1"/>
</dbReference>
<dbReference type="PATRIC" id="fig|1088721.3.peg.2306"/>
<name>G6EDA8_9SPHN</name>
<dbReference type="STRING" id="1088721.JI59_08445"/>
<evidence type="ECO:0008006" key="4">
    <source>
        <dbReference type="Google" id="ProtNLM"/>
    </source>
</evidence>
<dbReference type="EMBL" id="AGFM01000033">
    <property type="protein sequence ID" value="EHJ60707.1"/>
    <property type="molecule type" value="Genomic_DNA"/>
</dbReference>
<dbReference type="Proteomes" id="UP000004030">
    <property type="component" value="Unassembled WGS sequence"/>
</dbReference>
<keyword evidence="3" id="KW-1185">Reference proteome</keyword>
<proteinExistence type="inferred from homology"/>
<sequence length="254" mass="28324">MFDQLARVANLRDLGGHPAFDGMQVRKGCIYRSAALSGLSGAMLETVRALGIHTIVDLRHNRERAAHPTPWEAMGCTRYWFRDHNQSTSAVGDRVSDPALTEEMSRTGMNSLYRRLPYEQAEAYTRLFQALACGDMPVLFHCAVGKDRTGVAAALILAVLGVERDRIAADYAATAHFDITNSPHLGSWPDISEERRRAMAPLLAARPEYIESMFAELAERSGTPERYLRDTLGLDEGAIAAIREHLLEPRRRVF</sequence>
<dbReference type="Pfam" id="PF13350">
    <property type="entry name" value="Y_phosphatase3"/>
    <property type="match status" value="1"/>
</dbReference>